<dbReference type="GO" id="GO:0016788">
    <property type="term" value="F:hydrolase activity, acting on ester bonds"/>
    <property type="evidence" value="ECO:0007669"/>
    <property type="project" value="InterPro"/>
</dbReference>
<evidence type="ECO:0000259" key="3">
    <source>
        <dbReference type="PROSITE" id="PS51208"/>
    </source>
</evidence>
<dbReference type="CDD" id="cd01344">
    <property type="entry name" value="PL2_Passenger_AT"/>
    <property type="match status" value="1"/>
</dbReference>
<dbReference type="PANTHER" id="PTHR10068">
    <property type="entry name" value="BONE MARROW PROTEOGLYCAN"/>
    <property type="match status" value="1"/>
</dbReference>
<dbReference type="InterPro" id="IPR036709">
    <property type="entry name" value="Autotransporte_beta_dom_sf"/>
</dbReference>
<proteinExistence type="predicted"/>
<dbReference type="InterPro" id="IPR011050">
    <property type="entry name" value="Pectin_lyase_fold/virulence"/>
</dbReference>
<sequence>MKKHILALSISFALASNAFGAQMPEKLIIFGDSLSDNGNILRFTLNQENVYNEYLANYYGYNSPRHDGNFLTKRNQDGPNYALGGAVANDYLGGLQGSLSPKLSDEINNYLGSRRNTQNQDYKYIFWIGGNDLRLADDDISLGDPNISTDQSQNKKIQGSIGAVETQLKKLLINGKAKFVIVPNAPNIANTPNFTNNFLSDGRIYFNGWKSLLGGRKFLGFGGINKNDVIRFLDDQNNHGRPAKDVIYDAFEFVLRKHYNIPQGKPLTSAAFQELQQWKRQFERVYKAETSLVNTFNQGVDKVIENLKAQHPDVTFIRPNIQLLLDEVMSHYTEFGFNNVSGSAANPFTSAVVGWGAGKGRVAAFEPIDGQKGVKDKNYLWGKGYQFVFADQFHPSPKTHRMIADYIMSLLESESGDPTDLTVRRVSTTPFNSTANNIYHSAEGDGVFHVDMHSNDINKSNLNIFNDGRALFASNGGKIQLTNTNITSQGRLGGIINAELGGKIYLTNGHIDIYRTNPYVAPFGVMVNGQSSEVELNKIKLNTYGKETTAMTVGNKAKIALTDSTVSSNGIGANVLNLWDSNATLTNTTLKTESEKASGVRVFANDQQRRVSTLAMNGSTITATTYYAIKVAENGTRNAAILNAVLDNSTINGGIFTANQSSNPFQHSQSHFVLSNNSLWNMTKDSNVTSMNLRDSTLDLSQSAENWQAKTLNVNDSFAAQNATIRLGTDLYDDSSATDKIQIHGNSLLNAALYIENRALSLGAETKAGIKIIDLNPNKENGGSLYLAKDVTAGLYQYMLTHGGIGADDQSDWYLTSSYIKQDDKVIPVVIAEPETTQPTPTMGKDRSVASTDLSVEVQSVTEPQPVTEDQPVVEDSAVDTAPTETNNMVANQPAAKTQPVVANQPVAETQPVVANQPVVEDQPEVANQPVVEDQPVVANQSAVEAQPVVANQPAAEAQPVVANQPAVETQPVVANQPVAETQPEVANQPAAEVQPVVANQPAVEAQPVVANQPVVEAQPEVANQPAVETQPVVANQPVVETQPVVANQPVVETQPVVANQLAAETQPVVANQPVVETQPEVANQPAVETQPVVANQPVAEVQPVVANQPAVETQPVVANQPAVETQPVVTNQPVVETQPVVTNQPVVEDQPVVTNQPVVETQPEVATQPVVANQPVVEAQPVVANQPVVEAQPEVANQPAVETQPVVANQPAAKTQPVVANQPAVETQPVVATQLVVETQPVVEEQLTADQDSAKPRTRNRRNASGYIEDSSVDTVPTETNNVVATQPVAETNSVVTAANAVEPNTAQTASSTDNSTDTPVEATQAADTNVAEKTEEITAKTDDVETDAAVNDDANKASDTAANVAEETADNSSVATSSVTSDVPASQLQRILNNNATLLASLPYISQYLSELHLDYARRNPNAPLWDRQNHLDYWVNVAYAHNRVKGDHFLNLRQNSQILSIGKDVITTKNMVAGLSATYSKTQNSVDNYINCQLGLRCYSGKVTSEMASVNGYYLYNWDNWYAQAVMSVGRVTHKFKNADKEEYKQHGYIASAEQLLGYRYPMNSNWTVYADLGLQESYHHYSAMSVAQIAVDKISEHNINALMNIGTQYRIEKFAFSSNLRLVKNLRDFDRLTMDNTVILDKFAKDSVAISGNARYYFTNNISLFMNIEYLRSLNRDEKRQLNYQAGLNIQF</sequence>
<dbReference type="InterPro" id="IPR012332">
    <property type="entry name" value="Autotransporter_pectin_lyase_C"/>
</dbReference>
<name>A0A921L0K0_9PAST</name>
<keyword evidence="2" id="KW-0732">Signal</keyword>
<dbReference type="SUPFAM" id="SSF103515">
    <property type="entry name" value="Autotransporter"/>
    <property type="match status" value="1"/>
</dbReference>
<dbReference type="EMBL" id="DYVQ01000018">
    <property type="protein sequence ID" value="HJF73027.1"/>
    <property type="molecule type" value="Genomic_DNA"/>
</dbReference>
<feature type="signal peptide" evidence="2">
    <location>
        <begin position="1"/>
        <end position="20"/>
    </location>
</feature>
<evidence type="ECO:0000256" key="2">
    <source>
        <dbReference type="SAM" id="SignalP"/>
    </source>
</evidence>
<dbReference type="Pfam" id="PF18883">
    <property type="entry name" value="AC_1"/>
    <property type="match status" value="1"/>
</dbReference>
<evidence type="ECO:0000313" key="4">
    <source>
        <dbReference type="EMBL" id="HJF73027.1"/>
    </source>
</evidence>
<reference evidence="4" key="2">
    <citation type="submission" date="2021-09" db="EMBL/GenBank/DDBJ databases">
        <authorList>
            <person name="Gilroy R."/>
        </authorList>
    </citation>
    <scope>NUCLEOTIDE SEQUENCE</scope>
    <source>
        <strain evidence="4">ChiHjej11B10-15683</strain>
    </source>
</reference>
<accession>A0A921L0K0</accession>
<reference evidence="4" key="1">
    <citation type="journal article" date="2021" name="PeerJ">
        <title>Extensive microbial diversity within the chicken gut microbiome revealed by metagenomics and culture.</title>
        <authorList>
            <person name="Gilroy R."/>
            <person name="Ravi A."/>
            <person name="Getino M."/>
            <person name="Pursley I."/>
            <person name="Horton D.L."/>
            <person name="Alikhan N.F."/>
            <person name="Baker D."/>
            <person name="Gharbi K."/>
            <person name="Hall N."/>
            <person name="Watson M."/>
            <person name="Adriaenssens E.M."/>
            <person name="Foster-Nyarko E."/>
            <person name="Jarju S."/>
            <person name="Secka A."/>
            <person name="Antonio M."/>
            <person name="Oren A."/>
            <person name="Chaudhuri R.R."/>
            <person name="La Ragione R."/>
            <person name="Hildebrand F."/>
            <person name="Pallen M.J."/>
        </authorList>
    </citation>
    <scope>NUCLEOTIDE SEQUENCE</scope>
    <source>
        <strain evidence="4">ChiHjej11B10-15683</strain>
    </source>
</reference>
<comment type="caution">
    <text evidence="4">The sequence shown here is derived from an EMBL/GenBank/DDBJ whole genome shotgun (WGS) entry which is preliminary data.</text>
</comment>
<dbReference type="InterPro" id="IPR043990">
    <property type="entry name" value="AC_1"/>
</dbReference>
<dbReference type="InterPro" id="IPR001087">
    <property type="entry name" value="GDSL"/>
</dbReference>
<evidence type="ECO:0000256" key="1">
    <source>
        <dbReference type="SAM" id="MobiDB-lite"/>
    </source>
</evidence>
<feature type="region of interest" description="Disordered" evidence="1">
    <location>
        <begin position="1342"/>
        <end position="1380"/>
    </location>
</feature>
<dbReference type="SUPFAM" id="SSF52266">
    <property type="entry name" value="SGNH hydrolase"/>
    <property type="match status" value="1"/>
</dbReference>
<dbReference type="Pfam" id="PF00657">
    <property type="entry name" value="Lipase_GDSL"/>
    <property type="match status" value="1"/>
</dbReference>
<feature type="region of interest" description="Disordered" evidence="1">
    <location>
        <begin position="1248"/>
        <end position="1280"/>
    </location>
</feature>
<protein>
    <recommendedName>
        <fullName evidence="3">Autotransporter domain-containing protein</fullName>
    </recommendedName>
</protein>
<organism evidence="4 5">
    <name type="scientific">Gallibacterium anatis</name>
    <dbReference type="NCBI Taxonomy" id="750"/>
    <lineage>
        <taxon>Bacteria</taxon>
        <taxon>Pseudomonadati</taxon>
        <taxon>Pseudomonadota</taxon>
        <taxon>Gammaproteobacteria</taxon>
        <taxon>Pasteurellales</taxon>
        <taxon>Pasteurellaceae</taxon>
        <taxon>Gallibacterium</taxon>
    </lineage>
</organism>
<dbReference type="Proteomes" id="UP000749334">
    <property type="component" value="Unassembled WGS sequence"/>
</dbReference>
<gene>
    <name evidence="4" type="ORF">K8W15_02320</name>
</gene>
<feature type="chain" id="PRO_5038001472" description="Autotransporter domain-containing protein" evidence="2">
    <location>
        <begin position="21"/>
        <end position="1696"/>
    </location>
</feature>
<dbReference type="InterPro" id="IPR005546">
    <property type="entry name" value="Autotransporte_beta"/>
</dbReference>
<dbReference type="Gene3D" id="2.160.20.20">
    <property type="match status" value="1"/>
</dbReference>
<evidence type="ECO:0000313" key="5">
    <source>
        <dbReference type="Proteomes" id="UP000749334"/>
    </source>
</evidence>
<dbReference type="SUPFAM" id="SSF51126">
    <property type="entry name" value="Pectin lyase-like"/>
    <property type="match status" value="1"/>
</dbReference>
<dbReference type="InterPro" id="IPR036514">
    <property type="entry name" value="SGNH_hydro_sf"/>
</dbReference>
<feature type="domain" description="Autotransporter" evidence="3">
    <location>
        <begin position="1429"/>
        <end position="1696"/>
    </location>
</feature>
<dbReference type="PANTHER" id="PTHR10068:SF14">
    <property type="entry name" value="CELL WALL ADHESIN EAP1"/>
    <property type="match status" value="1"/>
</dbReference>
<dbReference type="PROSITE" id="PS51208">
    <property type="entry name" value="AUTOTRANSPORTER"/>
    <property type="match status" value="1"/>
</dbReference>
<dbReference type="Gene3D" id="3.40.50.1110">
    <property type="entry name" value="SGNH hydrolase"/>
    <property type="match status" value="1"/>
</dbReference>